<feature type="compositionally biased region" description="Basic and acidic residues" evidence="1">
    <location>
        <begin position="19"/>
        <end position="48"/>
    </location>
</feature>
<accession>A0A6A6MFI8</accession>
<reference evidence="2 3" key="1">
    <citation type="journal article" date="2020" name="Mol. Plant">
        <title>The Chromosome-Based Rubber Tree Genome Provides New Insights into Spurge Genome Evolution and Rubber Biosynthesis.</title>
        <authorList>
            <person name="Liu J."/>
            <person name="Shi C."/>
            <person name="Shi C.C."/>
            <person name="Li W."/>
            <person name="Zhang Q.J."/>
            <person name="Zhang Y."/>
            <person name="Li K."/>
            <person name="Lu H.F."/>
            <person name="Shi C."/>
            <person name="Zhu S.T."/>
            <person name="Xiao Z.Y."/>
            <person name="Nan H."/>
            <person name="Yue Y."/>
            <person name="Zhu X.G."/>
            <person name="Wu Y."/>
            <person name="Hong X.N."/>
            <person name="Fan G.Y."/>
            <person name="Tong Y."/>
            <person name="Zhang D."/>
            <person name="Mao C.L."/>
            <person name="Liu Y.L."/>
            <person name="Hao S.J."/>
            <person name="Liu W.Q."/>
            <person name="Lv M.Q."/>
            <person name="Zhang H.B."/>
            <person name="Liu Y."/>
            <person name="Hu-Tang G.R."/>
            <person name="Wang J.P."/>
            <person name="Wang J.H."/>
            <person name="Sun Y.H."/>
            <person name="Ni S.B."/>
            <person name="Chen W.B."/>
            <person name="Zhang X.C."/>
            <person name="Jiao Y.N."/>
            <person name="Eichler E.E."/>
            <person name="Li G.H."/>
            <person name="Liu X."/>
            <person name="Gao L.Z."/>
        </authorList>
    </citation>
    <scope>NUCLEOTIDE SEQUENCE [LARGE SCALE GENOMIC DNA]</scope>
    <source>
        <strain evidence="3">cv. GT1</strain>
        <tissue evidence="2">Leaf</tissue>
    </source>
</reference>
<proteinExistence type="predicted"/>
<comment type="caution">
    <text evidence="2">The sequence shown here is derived from an EMBL/GenBank/DDBJ whole genome shotgun (WGS) entry which is preliminary data.</text>
</comment>
<feature type="compositionally biased region" description="Basic and acidic residues" evidence="1">
    <location>
        <begin position="67"/>
        <end position="82"/>
    </location>
</feature>
<feature type="compositionally biased region" description="Basic and acidic residues" evidence="1">
    <location>
        <begin position="197"/>
        <end position="208"/>
    </location>
</feature>
<protein>
    <submittedName>
        <fullName evidence="2">Uncharacterized protein</fullName>
    </submittedName>
</protein>
<evidence type="ECO:0000313" key="3">
    <source>
        <dbReference type="Proteomes" id="UP000467840"/>
    </source>
</evidence>
<evidence type="ECO:0000313" key="2">
    <source>
        <dbReference type="EMBL" id="KAF2310996.1"/>
    </source>
</evidence>
<feature type="region of interest" description="Disordered" evidence="1">
    <location>
        <begin position="1"/>
        <end position="138"/>
    </location>
</feature>
<keyword evidence="3" id="KW-1185">Reference proteome</keyword>
<gene>
    <name evidence="2" type="ORF">GH714_018978</name>
</gene>
<organism evidence="2 3">
    <name type="scientific">Hevea brasiliensis</name>
    <name type="common">Para rubber tree</name>
    <name type="synonym">Siphonia brasiliensis</name>
    <dbReference type="NCBI Taxonomy" id="3981"/>
    <lineage>
        <taxon>Eukaryota</taxon>
        <taxon>Viridiplantae</taxon>
        <taxon>Streptophyta</taxon>
        <taxon>Embryophyta</taxon>
        <taxon>Tracheophyta</taxon>
        <taxon>Spermatophyta</taxon>
        <taxon>Magnoliopsida</taxon>
        <taxon>eudicotyledons</taxon>
        <taxon>Gunneridae</taxon>
        <taxon>Pentapetalae</taxon>
        <taxon>rosids</taxon>
        <taxon>fabids</taxon>
        <taxon>Malpighiales</taxon>
        <taxon>Euphorbiaceae</taxon>
        <taxon>Crotonoideae</taxon>
        <taxon>Micrandreae</taxon>
        <taxon>Hevea</taxon>
    </lineage>
</organism>
<name>A0A6A6MFI8_HEVBR</name>
<feature type="region of interest" description="Disordered" evidence="1">
    <location>
        <begin position="183"/>
        <end position="208"/>
    </location>
</feature>
<sequence length="208" mass="22808">MGCGESKHAVATGNTITRKKSDAASRKSEVIKTVDETREKGNKTDSLVRQEGSQNLGDENVVPVANEYKESKGEKEMNKEDGVAVEDQEPAGRLISKGSPNRSFSPRKFKDVVGFTSEGRSDESEYSSPRLGSEKDSFFSDCSKSDDIVEETLSLVQATENGLETLQYGSAQCTVPKSISLYTFPPYPGQQHSPSKPPKEKCQRDDED</sequence>
<evidence type="ECO:0000256" key="1">
    <source>
        <dbReference type="SAM" id="MobiDB-lite"/>
    </source>
</evidence>
<dbReference type="Proteomes" id="UP000467840">
    <property type="component" value="Chromosome 14"/>
</dbReference>
<dbReference type="AlphaFoldDB" id="A0A6A6MFI8"/>
<dbReference type="EMBL" id="JAAGAX010000006">
    <property type="protein sequence ID" value="KAF2310996.1"/>
    <property type="molecule type" value="Genomic_DNA"/>
</dbReference>